<proteinExistence type="predicted"/>
<evidence type="ECO:0008006" key="4">
    <source>
        <dbReference type="Google" id="ProtNLM"/>
    </source>
</evidence>
<protein>
    <recommendedName>
        <fullName evidence="4">DUF732 domain-containing protein</fullName>
    </recommendedName>
</protein>
<sequence length="130" mass="13009">MSRSAKFVPAVLAAAGAACVIAGTATGAGAASAEASSPMPVGDSQFGYIATHALTQRAADMNLPEFVASIPVPAEYKPANLALAARFDIVVDEALASPGGCVQVVIDPAPTSGGVFSYGFFAVEGQYCQP</sequence>
<name>A0ABT4MTD8_GORRU</name>
<evidence type="ECO:0000256" key="1">
    <source>
        <dbReference type="SAM" id="SignalP"/>
    </source>
</evidence>
<accession>A0ABT4MTD8</accession>
<dbReference type="Proteomes" id="UP001067235">
    <property type="component" value="Unassembled WGS sequence"/>
</dbReference>
<feature type="chain" id="PRO_5046940797" description="DUF732 domain-containing protein" evidence="1">
    <location>
        <begin position="31"/>
        <end position="130"/>
    </location>
</feature>
<evidence type="ECO:0000313" key="2">
    <source>
        <dbReference type="EMBL" id="MCZ4550287.1"/>
    </source>
</evidence>
<gene>
    <name evidence="2" type="ORF">O4213_09875</name>
</gene>
<dbReference type="PROSITE" id="PS51257">
    <property type="entry name" value="PROKAR_LIPOPROTEIN"/>
    <property type="match status" value="1"/>
</dbReference>
<comment type="caution">
    <text evidence="2">The sequence shown here is derived from an EMBL/GenBank/DDBJ whole genome shotgun (WGS) entry which is preliminary data.</text>
</comment>
<dbReference type="RefSeq" id="WP_084838637.1">
    <property type="nucleotide sequence ID" value="NZ_JAPWIE010000003.1"/>
</dbReference>
<evidence type="ECO:0000313" key="3">
    <source>
        <dbReference type="Proteomes" id="UP001067235"/>
    </source>
</evidence>
<keyword evidence="3" id="KW-1185">Reference proteome</keyword>
<reference evidence="2" key="1">
    <citation type="submission" date="2022-12" db="EMBL/GenBank/DDBJ databases">
        <authorList>
            <person name="Krivoruchko A.V."/>
            <person name="Elkin A."/>
        </authorList>
    </citation>
    <scope>NUCLEOTIDE SEQUENCE</scope>
    <source>
        <strain evidence="2">IEGM 1388</strain>
    </source>
</reference>
<keyword evidence="1" id="KW-0732">Signal</keyword>
<organism evidence="2 3">
    <name type="scientific">Gordonia rubripertincta</name>
    <name type="common">Rhodococcus corallinus</name>
    <dbReference type="NCBI Taxonomy" id="36822"/>
    <lineage>
        <taxon>Bacteria</taxon>
        <taxon>Bacillati</taxon>
        <taxon>Actinomycetota</taxon>
        <taxon>Actinomycetes</taxon>
        <taxon>Mycobacteriales</taxon>
        <taxon>Gordoniaceae</taxon>
        <taxon>Gordonia</taxon>
    </lineage>
</organism>
<dbReference type="EMBL" id="JAPWIE010000003">
    <property type="protein sequence ID" value="MCZ4550287.1"/>
    <property type="molecule type" value="Genomic_DNA"/>
</dbReference>
<feature type="signal peptide" evidence="1">
    <location>
        <begin position="1"/>
        <end position="30"/>
    </location>
</feature>